<dbReference type="AlphaFoldDB" id="A0A516SK15"/>
<dbReference type="Proteomes" id="UP000317550">
    <property type="component" value="Chromosome"/>
</dbReference>
<reference evidence="2" key="1">
    <citation type="submission" date="2019-07" db="EMBL/GenBank/DDBJ databases">
        <title>Chitinimonas sp. nov., isolated from Ny-Alesund, arctica soil.</title>
        <authorList>
            <person name="Xu Q."/>
            <person name="Peng F."/>
        </authorList>
    </citation>
    <scope>NUCLEOTIDE SEQUENCE [LARGE SCALE GENOMIC DNA]</scope>
    <source>
        <strain evidence="2">R3-44</strain>
    </source>
</reference>
<dbReference type="KEGG" id="cari:FNU76_20095"/>
<protein>
    <submittedName>
        <fullName evidence="1">RNA-binding protein</fullName>
    </submittedName>
</protein>
<sequence>MKPFLLQPKMLSLFNVFYPTGYIFAMFPTLEHAVEAERALVACGLSEQDILFVEPGAILSEIAATIDDEKDSLPSVGTESEYIRLYRDLARQGHCALMIPAASGGETELAMTQLRRFPLSDARRYHLLAIEALT</sequence>
<accession>A0A516SK15</accession>
<dbReference type="EMBL" id="CP041730">
    <property type="protein sequence ID" value="QDQ28473.1"/>
    <property type="molecule type" value="Genomic_DNA"/>
</dbReference>
<gene>
    <name evidence="1" type="ORF">FNU76_20095</name>
</gene>
<evidence type="ECO:0000313" key="1">
    <source>
        <dbReference type="EMBL" id="QDQ28473.1"/>
    </source>
</evidence>
<name>A0A516SK15_9NEIS</name>
<dbReference type="OrthoDB" id="7064156at2"/>
<keyword evidence="2" id="KW-1185">Reference proteome</keyword>
<proteinExistence type="predicted"/>
<evidence type="ECO:0000313" key="2">
    <source>
        <dbReference type="Proteomes" id="UP000317550"/>
    </source>
</evidence>
<dbReference type="RefSeq" id="WP_144279856.1">
    <property type="nucleotide sequence ID" value="NZ_CP041730.1"/>
</dbReference>
<organism evidence="1 2">
    <name type="scientific">Chitinimonas arctica</name>
    <dbReference type="NCBI Taxonomy" id="2594795"/>
    <lineage>
        <taxon>Bacteria</taxon>
        <taxon>Pseudomonadati</taxon>
        <taxon>Pseudomonadota</taxon>
        <taxon>Betaproteobacteria</taxon>
        <taxon>Neisseriales</taxon>
        <taxon>Chitinibacteraceae</taxon>
        <taxon>Chitinimonas</taxon>
    </lineage>
</organism>